<dbReference type="SUPFAM" id="SSF51556">
    <property type="entry name" value="Metallo-dependent hydrolases"/>
    <property type="match status" value="1"/>
</dbReference>
<dbReference type="Gene3D" id="3.10.310.70">
    <property type="match status" value="1"/>
</dbReference>
<dbReference type="OrthoDB" id="9811399at2"/>
<keyword evidence="3" id="KW-0378">Hydrolase</keyword>
<keyword evidence="4" id="KW-1185">Reference proteome</keyword>
<name>A0A6I4TJ20_9SPHN</name>
<dbReference type="AlphaFoldDB" id="A0A6I4TJ20"/>
<dbReference type="PANTHER" id="PTHR22642">
    <property type="entry name" value="IMIDAZOLONEPROPIONASE"/>
    <property type="match status" value="1"/>
</dbReference>
<dbReference type="Gene3D" id="2.30.40.10">
    <property type="entry name" value="Urease, subunit C, domain 1"/>
    <property type="match status" value="1"/>
</dbReference>
<feature type="chain" id="PRO_5026334611" evidence="1">
    <location>
        <begin position="26"/>
        <end position="566"/>
    </location>
</feature>
<dbReference type="SUPFAM" id="SSF51338">
    <property type="entry name" value="Composite domain of metallo-dependent hydrolases"/>
    <property type="match status" value="1"/>
</dbReference>
<keyword evidence="1" id="KW-0732">Signal</keyword>
<dbReference type="PANTHER" id="PTHR22642:SF2">
    <property type="entry name" value="PROTEIN LONG AFTER FAR-RED 3"/>
    <property type="match status" value="1"/>
</dbReference>
<dbReference type="Proteomes" id="UP000439522">
    <property type="component" value="Unassembled WGS sequence"/>
</dbReference>
<dbReference type="RefSeq" id="WP_160611881.1">
    <property type="nucleotide sequence ID" value="NZ_WTZA01000002.1"/>
</dbReference>
<dbReference type="InterPro" id="IPR011059">
    <property type="entry name" value="Metal-dep_hydrolase_composite"/>
</dbReference>
<dbReference type="InterPro" id="IPR032466">
    <property type="entry name" value="Metal_Hydrolase"/>
</dbReference>
<dbReference type="CDD" id="cd01300">
    <property type="entry name" value="YtcJ_like"/>
    <property type="match status" value="1"/>
</dbReference>
<feature type="signal peptide" evidence="1">
    <location>
        <begin position="1"/>
        <end position="25"/>
    </location>
</feature>
<accession>A0A6I4TJ20</accession>
<evidence type="ECO:0000256" key="1">
    <source>
        <dbReference type="SAM" id="SignalP"/>
    </source>
</evidence>
<evidence type="ECO:0000313" key="3">
    <source>
        <dbReference type="EMBL" id="MXO76055.1"/>
    </source>
</evidence>
<gene>
    <name evidence="3" type="ORF">GRI40_12600</name>
</gene>
<evidence type="ECO:0000313" key="4">
    <source>
        <dbReference type="Proteomes" id="UP000439522"/>
    </source>
</evidence>
<evidence type="ECO:0000259" key="2">
    <source>
        <dbReference type="Pfam" id="PF07969"/>
    </source>
</evidence>
<organism evidence="3 4">
    <name type="scientific">Tsuneonella aeria</name>
    <dbReference type="NCBI Taxonomy" id="1837929"/>
    <lineage>
        <taxon>Bacteria</taxon>
        <taxon>Pseudomonadati</taxon>
        <taxon>Pseudomonadota</taxon>
        <taxon>Alphaproteobacteria</taxon>
        <taxon>Sphingomonadales</taxon>
        <taxon>Erythrobacteraceae</taxon>
        <taxon>Tsuneonella</taxon>
    </lineage>
</organism>
<proteinExistence type="predicted"/>
<sequence length="566" mass="59975">MSISLRTLALAPLLAASLVAAPAAADTLVDNVQGMSIDRDGRITRFTGIWIDDDGRVKQLLQRKDKKPRTDFGVDGKGAVVIPGLIDSHLHVMGIGFAALTLDLSDTTSLAEAQAKIRAYAAQYPDRKWIVGRGWNQETWNLGRFPTAAELDAAESGRPVLLTRVDGHAVWANGAALRAAGVTAQTADPAGGRIERLAGSRAPAGVLVDNAAELVQRAVPAPRPDDYDLALAKAQEMLLARGITAAADMGTSIQDWQSFRRAGDGKWLRMRIMSYAGGVEAMELIAGPGPTPWLYDDKLAMVGVKLFLDGALGSRGAWLKAPYADDPRNTGLPLTTTTQLRNLMSRAALDKFQVAIHAIGDAANADALFAIEELAATYKGDRRWRIEHAQIVAPGDIPRFGANGVIASMQPVHQISDRVMAEARLGPGRLTGAYAWRSLSAAGAPLAFGSDAPVEAPDPFAGLAAAISRTGPDGQPFGGWMPGEIVPRETALAAYTAGGAYASFGETRFGQLKPGLRADFVMVDRDPMLATPADLRQTRVLQTWVGGERVFNAGAPADSPPAAPSR</sequence>
<dbReference type="InterPro" id="IPR013108">
    <property type="entry name" value="Amidohydro_3"/>
</dbReference>
<dbReference type="EMBL" id="WTZA01000002">
    <property type="protein sequence ID" value="MXO76055.1"/>
    <property type="molecule type" value="Genomic_DNA"/>
</dbReference>
<dbReference type="Gene3D" id="3.20.20.140">
    <property type="entry name" value="Metal-dependent hydrolases"/>
    <property type="match status" value="1"/>
</dbReference>
<feature type="domain" description="Amidohydrolase 3" evidence="2">
    <location>
        <begin position="74"/>
        <end position="551"/>
    </location>
</feature>
<protein>
    <submittedName>
        <fullName evidence="3">Amidohydrolase family protein</fullName>
    </submittedName>
</protein>
<dbReference type="Pfam" id="PF07969">
    <property type="entry name" value="Amidohydro_3"/>
    <property type="match status" value="1"/>
</dbReference>
<reference evidence="3 4" key="1">
    <citation type="submission" date="2019-12" db="EMBL/GenBank/DDBJ databases">
        <title>Genomic-based taxomic classification of the family Erythrobacteraceae.</title>
        <authorList>
            <person name="Xu L."/>
        </authorList>
    </citation>
    <scope>NUCLEOTIDE SEQUENCE [LARGE SCALE GENOMIC DNA]</scope>
    <source>
        <strain evidence="3 4">100921-2</strain>
    </source>
</reference>
<dbReference type="InterPro" id="IPR033932">
    <property type="entry name" value="YtcJ-like"/>
</dbReference>
<comment type="caution">
    <text evidence="3">The sequence shown here is derived from an EMBL/GenBank/DDBJ whole genome shotgun (WGS) entry which is preliminary data.</text>
</comment>
<dbReference type="GO" id="GO:0016810">
    <property type="term" value="F:hydrolase activity, acting on carbon-nitrogen (but not peptide) bonds"/>
    <property type="evidence" value="ECO:0007669"/>
    <property type="project" value="InterPro"/>
</dbReference>